<comment type="similarity">
    <text evidence="1">Belongs to the LytR/CpsA/Psr (LCP) family.</text>
</comment>
<dbReference type="Pfam" id="PF03816">
    <property type="entry name" value="LytR_cpsA_psr"/>
    <property type="match status" value="1"/>
</dbReference>
<sequence>MFRKNRKGKKKNKKITILFIIVALLGGTFGAYGYSILDKIKNTEITKDDESLGIIQNNKNNKITNIVLFGVDRRESSDTPRSDTVMIASIDKKHNKIKLTSLMRDTYLEIPGKGMNKLTHAYAYGGPELAIQTINQNFDMNIRDFVSVDFYGLEAIIDTLGGIQIDVKDYEVNALNHNIKEINRITDPDSPFIQSAGLQTLNGRQAVAYARIRKVGNGDYQRTERQRAVLEQILNKTMNSGVTQYPKLLNTMLPYVETSLSKTKIVSLGLSSIISGINEIEQYRIPADGHVYNDTINGVSYVVPNTLEDNVKLLHQFIYDDVK</sequence>
<organism evidence="3 4">
    <name type="scientific">Garciella nitratireducens DSM 15102</name>
    <dbReference type="NCBI Taxonomy" id="1121911"/>
    <lineage>
        <taxon>Bacteria</taxon>
        <taxon>Bacillati</taxon>
        <taxon>Bacillota</taxon>
        <taxon>Clostridia</taxon>
        <taxon>Eubacteriales</taxon>
        <taxon>Eubacteriaceae</taxon>
        <taxon>Garciella</taxon>
    </lineage>
</organism>
<evidence type="ECO:0000313" key="3">
    <source>
        <dbReference type="EMBL" id="SJZ57770.1"/>
    </source>
</evidence>
<name>A0A1T4LSR5_9FIRM</name>
<dbReference type="NCBIfam" id="TIGR00350">
    <property type="entry name" value="lytR_cpsA_psr"/>
    <property type="match status" value="1"/>
</dbReference>
<dbReference type="InterPro" id="IPR050922">
    <property type="entry name" value="LytR/CpsA/Psr_CW_biosynth"/>
</dbReference>
<gene>
    <name evidence="3" type="ORF">SAMN02745973_01065</name>
</gene>
<feature type="domain" description="Cell envelope-related transcriptional attenuator" evidence="2">
    <location>
        <begin position="81"/>
        <end position="237"/>
    </location>
</feature>
<dbReference type="PANTHER" id="PTHR33392:SF6">
    <property type="entry name" value="POLYISOPRENYL-TEICHOIC ACID--PEPTIDOGLYCAN TEICHOIC ACID TRANSFERASE TAGU"/>
    <property type="match status" value="1"/>
</dbReference>
<evidence type="ECO:0000256" key="1">
    <source>
        <dbReference type="ARBA" id="ARBA00006068"/>
    </source>
</evidence>
<dbReference type="PANTHER" id="PTHR33392">
    <property type="entry name" value="POLYISOPRENYL-TEICHOIC ACID--PEPTIDOGLYCAN TEICHOIC ACID TRANSFERASE TAGU"/>
    <property type="match status" value="1"/>
</dbReference>
<proteinExistence type="inferred from homology"/>
<evidence type="ECO:0000313" key="4">
    <source>
        <dbReference type="Proteomes" id="UP000196365"/>
    </source>
</evidence>
<dbReference type="RefSeq" id="WP_159454669.1">
    <property type="nucleotide sequence ID" value="NZ_FUWV01000005.1"/>
</dbReference>
<dbReference type="Proteomes" id="UP000196365">
    <property type="component" value="Unassembled WGS sequence"/>
</dbReference>
<dbReference type="AlphaFoldDB" id="A0A1T4LSR5"/>
<protein>
    <submittedName>
        <fullName evidence="3">Transcriptional attenuator, LytR family</fullName>
    </submittedName>
</protein>
<evidence type="ECO:0000259" key="2">
    <source>
        <dbReference type="Pfam" id="PF03816"/>
    </source>
</evidence>
<dbReference type="Gene3D" id="3.40.630.190">
    <property type="entry name" value="LCP protein"/>
    <property type="match status" value="1"/>
</dbReference>
<accession>A0A1T4LSR5</accession>
<reference evidence="3 4" key="1">
    <citation type="submission" date="2017-02" db="EMBL/GenBank/DDBJ databases">
        <authorList>
            <person name="Peterson S.W."/>
        </authorList>
    </citation>
    <scope>NUCLEOTIDE SEQUENCE [LARGE SCALE GENOMIC DNA]</scope>
    <source>
        <strain evidence="3 4">DSM 15102</strain>
    </source>
</reference>
<keyword evidence="4" id="KW-1185">Reference proteome</keyword>
<dbReference type="EMBL" id="FUWV01000005">
    <property type="protein sequence ID" value="SJZ57770.1"/>
    <property type="molecule type" value="Genomic_DNA"/>
</dbReference>
<dbReference type="InterPro" id="IPR004474">
    <property type="entry name" value="LytR_CpsA_psr"/>
</dbReference>
<dbReference type="OrthoDB" id="27330at2"/>